<dbReference type="InterPro" id="IPR002156">
    <property type="entry name" value="RNaseH_domain"/>
</dbReference>
<dbReference type="Pfam" id="PF13456">
    <property type="entry name" value="RVT_3"/>
    <property type="match status" value="1"/>
</dbReference>
<evidence type="ECO:0000313" key="3">
    <source>
        <dbReference type="EnsemblPlants" id="HORVU.MOREX.r3.6HG0595910.1.CDS1"/>
    </source>
</evidence>
<protein>
    <recommendedName>
        <fullName evidence="5">RNase H type-1 domain-containing protein</fullName>
    </recommendedName>
</protein>
<dbReference type="CDD" id="cd06222">
    <property type="entry name" value="RNase_H_like"/>
    <property type="match status" value="1"/>
</dbReference>
<feature type="domain" description="Reverse transcriptase zinc-binding" evidence="2">
    <location>
        <begin position="16"/>
        <end position="66"/>
    </location>
</feature>
<evidence type="ECO:0008006" key="5">
    <source>
        <dbReference type="Google" id="ProtNLM"/>
    </source>
</evidence>
<proteinExistence type="predicted"/>
<dbReference type="Proteomes" id="UP000011116">
    <property type="component" value="Chromosome 6H"/>
</dbReference>
<dbReference type="PANTHER" id="PTHR47074:SF11">
    <property type="entry name" value="REVERSE TRANSCRIPTASE-LIKE PROTEIN"/>
    <property type="match status" value="1"/>
</dbReference>
<keyword evidence="4" id="KW-1185">Reference proteome</keyword>
<reference evidence="3" key="2">
    <citation type="submission" date="2020-10" db="EMBL/GenBank/DDBJ databases">
        <authorList>
            <person name="Scholz U."/>
            <person name="Mascher M."/>
            <person name="Fiebig A."/>
        </authorList>
    </citation>
    <scope>NUCLEOTIDE SEQUENCE [LARGE SCALE GENOMIC DNA]</scope>
    <source>
        <strain evidence="3">cv. Morex</strain>
    </source>
</reference>
<dbReference type="InterPro" id="IPR052929">
    <property type="entry name" value="RNase_H-like_EbsB-rel"/>
</dbReference>
<dbReference type="EnsemblPlants" id="HORVU.MOREX.r3.6HG0595910.1">
    <property type="protein sequence ID" value="HORVU.MOREX.r3.6HG0595910.1.CDS1"/>
    <property type="gene ID" value="HORVU.MOREX.r3.6HG0595910"/>
</dbReference>
<evidence type="ECO:0000259" key="2">
    <source>
        <dbReference type="Pfam" id="PF13966"/>
    </source>
</evidence>
<dbReference type="PANTHER" id="PTHR47074">
    <property type="entry name" value="BNAC02G40300D PROTEIN"/>
    <property type="match status" value="1"/>
</dbReference>
<feature type="domain" description="RNase H type-1" evidence="1">
    <location>
        <begin position="167"/>
        <end position="288"/>
    </location>
</feature>
<dbReference type="InterPro" id="IPR012337">
    <property type="entry name" value="RNaseH-like_sf"/>
</dbReference>
<evidence type="ECO:0000313" key="4">
    <source>
        <dbReference type="Proteomes" id="UP000011116"/>
    </source>
</evidence>
<organism evidence="3 4">
    <name type="scientific">Hordeum vulgare subsp. vulgare</name>
    <name type="common">Domesticated barley</name>
    <dbReference type="NCBI Taxonomy" id="112509"/>
    <lineage>
        <taxon>Eukaryota</taxon>
        <taxon>Viridiplantae</taxon>
        <taxon>Streptophyta</taxon>
        <taxon>Embryophyta</taxon>
        <taxon>Tracheophyta</taxon>
        <taxon>Spermatophyta</taxon>
        <taxon>Magnoliopsida</taxon>
        <taxon>Liliopsida</taxon>
        <taxon>Poales</taxon>
        <taxon>Poaceae</taxon>
        <taxon>BOP clade</taxon>
        <taxon>Pooideae</taxon>
        <taxon>Triticodae</taxon>
        <taxon>Triticeae</taxon>
        <taxon>Hordeinae</taxon>
        <taxon>Hordeum</taxon>
    </lineage>
</organism>
<dbReference type="InterPro" id="IPR044730">
    <property type="entry name" value="RNase_H-like_dom_plant"/>
</dbReference>
<dbReference type="SMR" id="A0A8I6Y575"/>
<accession>A0A8I6Y575</accession>
<sequence length="320" mass="36376">MAAAVDFQHAGQDPDFLWRFALNSLPLPMNIKQKNVELDTRCPVCNRFDEDGGHLFLKCKAVRQIWRSLDLEDTRIAMLSCTSPRQVFDHLWNLQSTRRDTSLILLWEWWNARNKVNAGDKLRSTDDILHNIQRHLQDYKGENKVQPGRVNVQKDWQPPPTDSVKVNFDATFYEESGRGAWGCVIRDDQDVFLAAKAGTLEHLSSPLHAEALACVKATEASAELGVHRLVLESDCQVLVKALHTDEYERAMVGVLLRETRSLCHANFESFKFCFCSRDCNKAAHELAAYRFRVGAVDLSWIDQAPDFISAMVASDMAVRV</sequence>
<dbReference type="AlphaFoldDB" id="A0A8I6Y575"/>
<dbReference type="SUPFAM" id="SSF53098">
    <property type="entry name" value="Ribonuclease H-like"/>
    <property type="match status" value="1"/>
</dbReference>
<dbReference type="Gene3D" id="3.30.420.10">
    <property type="entry name" value="Ribonuclease H-like superfamily/Ribonuclease H"/>
    <property type="match status" value="1"/>
</dbReference>
<dbReference type="InterPro" id="IPR036397">
    <property type="entry name" value="RNaseH_sf"/>
</dbReference>
<reference evidence="3" key="3">
    <citation type="submission" date="2022-01" db="UniProtKB">
        <authorList>
            <consortium name="EnsemblPlants"/>
        </authorList>
    </citation>
    <scope>IDENTIFICATION</scope>
    <source>
        <strain evidence="3">subsp. vulgare</strain>
    </source>
</reference>
<evidence type="ECO:0000259" key="1">
    <source>
        <dbReference type="Pfam" id="PF13456"/>
    </source>
</evidence>
<dbReference type="InterPro" id="IPR026960">
    <property type="entry name" value="RVT-Znf"/>
</dbReference>
<reference evidence="4" key="1">
    <citation type="journal article" date="2012" name="Nature">
        <title>A physical, genetic and functional sequence assembly of the barley genome.</title>
        <authorList>
            <consortium name="The International Barley Genome Sequencing Consortium"/>
            <person name="Mayer K.F."/>
            <person name="Waugh R."/>
            <person name="Brown J.W."/>
            <person name="Schulman A."/>
            <person name="Langridge P."/>
            <person name="Platzer M."/>
            <person name="Fincher G.B."/>
            <person name="Muehlbauer G.J."/>
            <person name="Sato K."/>
            <person name="Close T.J."/>
            <person name="Wise R.P."/>
            <person name="Stein N."/>
        </authorList>
    </citation>
    <scope>NUCLEOTIDE SEQUENCE [LARGE SCALE GENOMIC DNA]</scope>
    <source>
        <strain evidence="4">cv. Morex</strain>
    </source>
</reference>
<dbReference type="GO" id="GO:0003676">
    <property type="term" value="F:nucleic acid binding"/>
    <property type="evidence" value="ECO:0007669"/>
    <property type="project" value="InterPro"/>
</dbReference>
<dbReference type="GO" id="GO:0004523">
    <property type="term" value="F:RNA-DNA hybrid ribonuclease activity"/>
    <property type="evidence" value="ECO:0007669"/>
    <property type="project" value="InterPro"/>
</dbReference>
<dbReference type="Pfam" id="PF13966">
    <property type="entry name" value="zf-RVT"/>
    <property type="match status" value="1"/>
</dbReference>
<dbReference type="Gramene" id="HORVU.MOREX.r3.6HG0595910.1">
    <property type="protein sequence ID" value="HORVU.MOREX.r3.6HG0595910.1.CDS1"/>
    <property type="gene ID" value="HORVU.MOREX.r3.6HG0595910"/>
</dbReference>
<name>A0A8I6Y575_HORVV</name>